<keyword evidence="7 12" id="KW-0408">Iron</keyword>
<comment type="similarity">
    <text evidence="12">Belongs to the COX15/CtaA family. Type 2 subfamily.</text>
</comment>
<dbReference type="Proteomes" id="UP000033187">
    <property type="component" value="Chromosome 1"/>
</dbReference>
<keyword evidence="9 12" id="KW-0472">Membrane</keyword>
<comment type="subunit">
    <text evidence="12">Interacts with CtaB.</text>
</comment>
<evidence type="ECO:0000256" key="10">
    <source>
        <dbReference type="ARBA" id="ARBA00044501"/>
    </source>
</evidence>
<feature type="transmembrane region" description="Helical" evidence="12">
    <location>
        <begin position="311"/>
        <end position="329"/>
    </location>
</feature>
<comment type="pathway">
    <text evidence="10 12">Porphyrin-containing compound metabolism; heme A biosynthesis; heme A from heme O: step 1/1.</text>
</comment>
<evidence type="ECO:0000256" key="7">
    <source>
        <dbReference type="ARBA" id="ARBA00023004"/>
    </source>
</evidence>
<comment type="function">
    <text evidence="12">Catalyzes the conversion of heme O to heme A by two successive hydroxylations of the methyl group at C8. The first hydroxylation forms heme I, the second hydroxylation results in an unstable dihydroxymethyl group, which spontaneously dehydrates, resulting in the formyl group of heme A.</text>
</comment>
<keyword evidence="12" id="KW-1003">Cell membrane</keyword>
<evidence type="ECO:0000313" key="13">
    <source>
        <dbReference type="EMBL" id="CPR20680.1"/>
    </source>
</evidence>
<dbReference type="GO" id="GO:0046872">
    <property type="term" value="F:metal ion binding"/>
    <property type="evidence" value="ECO:0007669"/>
    <property type="project" value="UniProtKB-KW"/>
</dbReference>
<evidence type="ECO:0000256" key="11">
    <source>
        <dbReference type="ARBA" id="ARBA00048044"/>
    </source>
</evidence>
<feature type="transmembrane region" description="Helical" evidence="12">
    <location>
        <begin position="216"/>
        <end position="239"/>
    </location>
</feature>
<dbReference type="Pfam" id="PF02628">
    <property type="entry name" value="COX15-CtaA"/>
    <property type="match status" value="1"/>
</dbReference>
<dbReference type="PANTHER" id="PTHR23289">
    <property type="entry name" value="CYTOCHROME C OXIDASE ASSEMBLY PROTEIN COX15"/>
    <property type="match status" value="1"/>
</dbReference>
<comment type="subcellular location">
    <subcellularLocation>
        <location evidence="12">Cell membrane</location>
        <topology evidence="12">Multi-pass membrane protein</topology>
    </subcellularLocation>
    <subcellularLocation>
        <location evidence="2">Membrane</location>
        <topology evidence="2">Multi-pass membrane protein</topology>
    </subcellularLocation>
</comment>
<dbReference type="UniPathway" id="UPA00269">
    <property type="reaction ID" value="UER00713"/>
</dbReference>
<dbReference type="GO" id="GO:0120547">
    <property type="term" value="F:heme A synthase activity"/>
    <property type="evidence" value="ECO:0007669"/>
    <property type="project" value="UniProtKB-EC"/>
</dbReference>
<evidence type="ECO:0000256" key="8">
    <source>
        <dbReference type="ARBA" id="ARBA00023133"/>
    </source>
</evidence>
<comment type="catalytic activity">
    <reaction evidence="11">
        <text>Fe(II)-heme o + 2 A + H2O = Fe(II)-heme a + 2 AH2</text>
        <dbReference type="Rhea" id="RHEA:63388"/>
        <dbReference type="ChEBI" id="CHEBI:13193"/>
        <dbReference type="ChEBI" id="CHEBI:15377"/>
        <dbReference type="ChEBI" id="CHEBI:17499"/>
        <dbReference type="ChEBI" id="CHEBI:60530"/>
        <dbReference type="ChEBI" id="CHEBI:61715"/>
        <dbReference type="EC" id="1.17.99.9"/>
    </reaction>
    <physiologicalReaction direction="left-to-right" evidence="11">
        <dbReference type="Rhea" id="RHEA:63389"/>
    </physiologicalReaction>
</comment>
<feature type="transmembrane region" description="Helical" evidence="12">
    <location>
        <begin position="28"/>
        <end position="47"/>
    </location>
</feature>
<dbReference type="GO" id="GO:0005886">
    <property type="term" value="C:plasma membrane"/>
    <property type="evidence" value="ECO:0007669"/>
    <property type="project" value="UniProtKB-SubCell"/>
</dbReference>
<dbReference type="RefSeq" id="WP_046479048.1">
    <property type="nucleotide sequence ID" value="NZ_LN829118.1"/>
</dbReference>
<feature type="binding site" description="axial binding residue" evidence="12">
    <location>
        <position position="279"/>
    </location>
    <ligand>
        <name>heme</name>
        <dbReference type="ChEBI" id="CHEBI:30413"/>
    </ligand>
    <ligandPart>
        <name>Fe</name>
        <dbReference type="ChEBI" id="CHEBI:18248"/>
    </ligandPart>
</feature>
<dbReference type="EC" id="1.17.99.9" evidence="12"/>
<feature type="binding site" description="axial binding residue" evidence="12">
    <location>
        <position position="345"/>
    </location>
    <ligand>
        <name>heme</name>
        <dbReference type="ChEBI" id="CHEBI:30413"/>
    </ligand>
    <ligandPart>
        <name>Fe</name>
        <dbReference type="ChEBI" id="CHEBI:18248"/>
    </ligandPart>
</feature>
<evidence type="ECO:0000256" key="9">
    <source>
        <dbReference type="ARBA" id="ARBA00023136"/>
    </source>
</evidence>
<accession>A0A0D6JI05</accession>
<evidence type="ECO:0000256" key="4">
    <source>
        <dbReference type="ARBA" id="ARBA00022723"/>
    </source>
</evidence>
<feature type="transmembrane region" description="Helical" evidence="12">
    <location>
        <begin position="141"/>
        <end position="159"/>
    </location>
</feature>
<feature type="transmembrane region" description="Helical" evidence="12">
    <location>
        <begin position="281"/>
        <end position="299"/>
    </location>
</feature>
<keyword evidence="14" id="KW-1185">Reference proteome</keyword>
<dbReference type="InterPro" id="IPR023754">
    <property type="entry name" value="HemeA_Synthase_type2"/>
</dbReference>
<comment type="cofactor">
    <cofactor evidence="1 12">
        <name>heme b</name>
        <dbReference type="ChEBI" id="CHEBI:60344"/>
    </cofactor>
</comment>
<keyword evidence="4 12" id="KW-0479">Metal-binding</keyword>
<evidence type="ECO:0000256" key="5">
    <source>
        <dbReference type="ARBA" id="ARBA00022989"/>
    </source>
</evidence>
<evidence type="ECO:0000256" key="3">
    <source>
        <dbReference type="ARBA" id="ARBA00022692"/>
    </source>
</evidence>
<dbReference type="InterPro" id="IPR003780">
    <property type="entry name" value="COX15/CtaA_fam"/>
</dbReference>
<feature type="transmembrane region" description="Helical" evidence="12">
    <location>
        <begin position="111"/>
        <end position="129"/>
    </location>
</feature>
<keyword evidence="5 12" id="KW-1133">Transmembrane helix</keyword>
<dbReference type="AlphaFoldDB" id="A0A0D6JI05"/>
<dbReference type="OrthoDB" id="9793156at2"/>
<proteinExistence type="inferred from homology"/>
<keyword evidence="3 12" id="KW-0812">Transmembrane</keyword>
<organism evidence="13 14">
    <name type="scientific">Candidatus Filomicrobium marinum</name>
    <dbReference type="NCBI Taxonomy" id="1608628"/>
    <lineage>
        <taxon>Bacteria</taxon>
        <taxon>Pseudomonadati</taxon>
        <taxon>Pseudomonadota</taxon>
        <taxon>Alphaproteobacteria</taxon>
        <taxon>Hyphomicrobiales</taxon>
        <taxon>Hyphomicrobiaceae</taxon>
        <taxon>Filomicrobium</taxon>
    </lineage>
</organism>
<feature type="transmembrane region" description="Helical" evidence="12">
    <location>
        <begin position="335"/>
        <end position="360"/>
    </location>
</feature>
<dbReference type="KEGG" id="fil:BN1229_v1_3205"/>
<dbReference type="PANTHER" id="PTHR23289:SF2">
    <property type="entry name" value="CYTOCHROME C OXIDASE ASSEMBLY PROTEIN COX15 HOMOLOG"/>
    <property type="match status" value="1"/>
</dbReference>
<evidence type="ECO:0000256" key="2">
    <source>
        <dbReference type="ARBA" id="ARBA00004141"/>
    </source>
</evidence>
<gene>
    <name evidence="12 13" type="primary">ctaA</name>
    <name evidence="13" type="ORF">YBN1229_v1_2718</name>
</gene>
<evidence type="ECO:0000313" key="14">
    <source>
        <dbReference type="Proteomes" id="UP000033187"/>
    </source>
</evidence>
<dbReference type="HAMAP" id="MF_01665">
    <property type="entry name" value="HemeA_synth_type2"/>
    <property type="match status" value="1"/>
</dbReference>
<keyword evidence="6 12" id="KW-0560">Oxidoreductase</keyword>
<protein>
    <recommendedName>
        <fullName evidence="12">Heme A synthase</fullName>
        <shortName evidence="12">HAS</shortName>
        <ecNumber evidence="12">1.17.99.9</ecNumber>
    </recommendedName>
    <alternativeName>
        <fullName evidence="12">Cytochrome aa3-controlling protein</fullName>
    </alternativeName>
</protein>
<dbReference type="GO" id="GO:0006784">
    <property type="term" value="P:heme A biosynthetic process"/>
    <property type="evidence" value="ECO:0007669"/>
    <property type="project" value="UniProtKB-UniRule"/>
</dbReference>
<evidence type="ECO:0000256" key="6">
    <source>
        <dbReference type="ARBA" id="ARBA00023002"/>
    </source>
</evidence>
<feature type="transmembrane region" description="Helical" evidence="12">
    <location>
        <begin position="174"/>
        <end position="195"/>
    </location>
</feature>
<sequence>MTQRSALSNIGARPAHEAIPASDRAVRLWLIVVALLVFAMIVVGGATRLTDSGLSITEWLPLLGAIPPLNDADWADAFAKYQQIPQYELLNHGMSLAEFKFIYWWEWSHRFLGRFIGVVFALPLILFWLTGRLRPVLVPKLWGLLALGALQGFFGWYMVQSGLVERIDVSHYRLALHLTTALVILALLTWLVLDLSTLGDTDRIRLQTVTSGQRRLAYTMGALLLVQVIIGAFVAGMNAGMTYNTWPLMDGRLIPNGLGTLSPWYMNVVENVTTVQFIHRTLAYLLLVLAGYQAIRLALSEDDERIIASSRLFVIALLCQAGLGIWTLLEAGVAGHIPISLGLLHQAGAAIVVVACVWHLHNMTRTNAQ</sequence>
<reference evidence="14" key="1">
    <citation type="submission" date="2015-02" db="EMBL/GenBank/DDBJ databases">
        <authorList>
            <person name="Chooi Y.-H."/>
        </authorList>
    </citation>
    <scope>NUCLEOTIDE SEQUENCE [LARGE SCALE GENOMIC DNA]</scope>
    <source>
        <strain evidence="14">strain Y</strain>
    </source>
</reference>
<dbReference type="EMBL" id="LN829119">
    <property type="protein sequence ID" value="CPR20680.1"/>
    <property type="molecule type" value="Genomic_DNA"/>
</dbReference>
<dbReference type="KEGG" id="fiy:BN1229_v1_2718"/>
<name>A0A0D6JI05_9HYPH</name>
<evidence type="ECO:0000256" key="1">
    <source>
        <dbReference type="ARBA" id="ARBA00001970"/>
    </source>
</evidence>
<evidence type="ECO:0000256" key="12">
    <source>
        <dbReference type="HAMAP-Rule" id="MF_01665"/>
    </source>
</evidence>
<keyword evidence="8 12" id="KW-0350">Heme biosynthesis</keyword>